<dbReference type="eggNOG" id="ENOG502S927">
    <property type="taxonomic scope" value="Eukaryota"/>
</dbReference>
<evidence type="ECO:0000256" key="6">
    <source>
        <dbReference type="SAM" id="Phobius"/>
    </source>
</evidence>
<dbReference type="EMBL" id="CAJFCV020000005">
    <property type="protein sequence ID" value="CAG9121667.1"/>
    <property type="molecule type" value="Genomic_DNA"/>
</dbReference>
<dbReference type="PANTHER" id="PTHR12479:SF11">
    <property type="entry name" value="PROTEIN CBG14497"/>
    <property type="match status" value="1"/>
</dbReference>
<dbReference type="GO" id="GO:0005765">
    <property type="term" value="C:lysosomal membrane"/>
    <property type="evidence" value="ECO:0007669"/>
    <property type="project" value="TreeGrafter"/>
</dbReference>
<evidence type="ECO:0000256" key="4">
    <source>
        <dbReference type="ARBA" id="ARBA00023136"/>
    </source>
</evidence>
<dbReference type="InterPro" id="IPR051115">
    <property type="entry name" value="LAPTM_transporter"/>
</dbReference>
<dbReference type="Proteomes" id="UP000582659">
    <property type="component" value="Unassembled WGS sequence"/>
</dbReference>
<evidence type="ECO:0000313" key="9">
    <source>
        <dbReference type="Proteomes" id="UP000659654"/>
    </source>
</evidence>
<keyword evidence="3 6" id="KW-1133">Transmembrane helix</keyword>
<keyword evidence="2 6" id="KW-0812">Transmembrane</keyword>
<feature type="transmembrane region" description="Helical" evidence="6">
    <location>
        <begin position="40"/>
        <end position="58"/>
    </location>
</feature>
<organism evidence="8 10">
    <name type="scientific">Bursaphelenchus xylophilus</name>
    <name type="common">Pinewood nematode worm</name>
    <name type="synonym">Aphelenchoides xylophilus</name>
    <dbReference type="NCBI Taxonomy" id="6326"/>
    <lineage>
        <taxon>Eukaryota</taxon>
        <taxon>Metazoa</taxon>
        <taxon>Ecdysozoa</taxon>
        <taxon>Nematoda</taxon>
        <taxon>Chromadorea</taxon>
        <taxon>Rhabditida</taxon>
        <taxon>Tylenchina</taxon>
        <taxon>Tylenchomorpha</taxon>
        <taxon>Aphelenchoidea</taxon>
        <taxon>Aphelenchoididae</taxon>
        <taxon>Bursaphelenchus</taxon>
    </lineage>
</organism>
<feature type="transmembrane region" description="Helical" evidence="6">
    <location>
        <begin position="170"/>
        <end position="190"/>
    </location>
</feature>
<dbReference type="EMBL" id="CAJFDI010000005">
    <property type="protein sequence ID" value="CAD5230641.1"/>
    <property type="molecule type" value="Genomic_DNA"/>
</dbReference>
<evidence type="ECO:0000313" key="7">
    <source>
        <dbReference type="EMBL" id="CAD5230641.1"/>
    </source>
</evidence>
<dbReference type="AlphaFoldDB" id="A0A1I7S2S4"/>
<feature type="region of interest" description="Disordered" evidence="5">
    <location>
        <begin position="275"/>
        <end position="509"/>
    </location>
</feature>
<evidence type="ECO:0000256" key="2">
    <source>
        <dbReference type="ARBA" id="ARBA00022692"/>
    </source>
</evidence>
<keyword evidence="9" id="KW-1185">Reference proteome</keyword>
<dbReference type="PANTHER" id="PTHR12479">
    <property type="entry name" value="LYSOSOMAL-ASSOCIATED TRANSMEMBRANE PROTEIN"/>
    <property type="match status" value="1"/>
</dbReference>
<comment type="subcellular location">
    <subcellularLocation>
        <location evidence="1">Endomembrane system</location>
        <topology evidence="1">Multi-pass membrane protein</topology>
    </subcellularLocation>
</comment>
<feature type="compositionally biased region" description="Polar residues" evidence="5">
    <location>
        <begin position="349"/>
        <end position="359"/>
    </location>
</feature>
<evidence type="ECO:0000313" key="10">
    <source>
        <dbReference type="WBParaSite" id="BXY_0730400.1"/>
    </source>
</evidence>
<evidence type="ECO:0000256" key="3">
    <source>
        <dbReference type="ARBA" id="ARBA00022989"/>
    </source>
</evidence>
<feature type="compositionally biased region" description="Polar residues" evidence="5">
    <location>
        <begin position="454"/>
        <end position="468"/>
    </location>
</feature>
<proteinExistence type="predicted"/>
<reference evidence="10" key="1">
    <citation type="submission" date="2016-11" db="UniProtKB">
        <authorList>
            <consortium name="WormBaseParasite"/>
        </authorList>
    </citation>
    <scope>IDENTIFICATION</scope>
</reference>
<keyword evidence="4 6" id="KW-0472">Membrane</keyword>
<gene>
    <name evidence="7" type="ORF">BXYJ_LOCUS11089</name>
</gene>
<feature type="compositionally biased region" description="Basic and acidic residues" evidence="5">
    <location>
        <begin position="295"/>
        <end position="315"/>
    </location>
</feature>
<evidence type="ECO:0000256" key="1">
    <source>
        <dbReference type="ARBA" id="ARBA00004127"/>
    </source>
</evidence>
<feature type="compositionally biased region" description="Basic and acidic residues" evidence="5">
    <location>
        <begin position="247"/>
        <end position="259"/>
    </location>
</feature>
<accession>A0A1I7S2S4</accession>
<dbReference type="WBParaSite" id="BXY_0730400.1">
    <property type="protein sequence ID" value="BXY_0730400.1"/>
    <property type="gene ID" value="BXY_0730400"/>
</dbReference>
<dbReference type="GO" id="GO:0012505">
    <property type="term" value="C:endomembrane system"/>
    <property type="evidence" value="ECO:0007669"/>
    <property type="project" value="UniProtKB-SubCell"/>
</dbReference>
<feature type="compositionally biased region" description="Polar residues" evidence="5">
    <location>
        <begin position="316"/>
        <end position="332"/>
    </location>
</feature>
<protein>
    <submittedName>
        <fullName evidence="7">(pine wood nematode) hypothetical protein</fullName>
    </submittedName>
</protein>
<evidence type="ECO:0000256" key="5">
    <source>
        <dbReference type="SAM" id="MobiDB-lite"/>
    </source>
</evidence>
<evidence type="ECO:0000313" key="8">
    <source>
        <dbReference type="Proteomes" id="UP000095284"/>
    </source>
</evidence>
<feature type="region of interest" description="Disordered" evidence="5">
    <location>
        <begin position="231"/>
        <end position="259"/>
    </location>
</feature>
<feature type="transmembrane region" description="Helical" evidence="6">
    <location>
        <begin position="127"/>
        <end position="149"/>
    </location>
</feature>
<name>A0A1I7S2S4_BURXY</name>
<feature type="compositionally biased region" description="Polar residues" evidence="5">
    <location>
        <begin position="487"/>
        <end position="499"/>
    </location>
</feature>
<dbReference type="Proteomes" id="UP000659654">
    <property type="component" value="Unassembled WGS sequence"/>
</dbReference>
<dbReference type="Proteomes" id="UP000095284">
    <property type="component" value="Unplaced"/>
</dbReference>
<sequence length="531" mass="60490">MPAGTRRAWHQHGQRMLSTVRAKENNRTCFNCFHIKTGTVIIGVVELIFVGIFLTALLKQMSLKNRELKACFEQKWETCLRFHFSHSNITLAGDYVIALSMIAIGICVILMFIGICNTSPKLLLPHLAIQMIGLLCSLGYFGVYAWSYVYGDVYTHKRHFQFRQLVERMWFATMLLFGSIVQCCYFITVLKCSLHLQRLEAQKYHKMKQFEEVSERVRRAKENGMWRNTSWGGGFAEYKGQNDEETEEKKRERVERRKDRNAVRVQWNMEKNMEKSISLGVEENQSSTVNEEEEEGKKLEPIKEKDVKKEVEKSATKTSTPPQSSPKQTDGTPKTRPRRLSKDGKVVWNKSSSQDSAVSNIPIPMIPVVESKAPPPPQRSVKKEKSSDPLLGVGLFGSHSSLQRFHKDSTHPDHHRHRNNPSPPSPIRRTSVDSLGVPLRPGQRPQPKHIPPTSIASVNMQTVSTSPLSGRKYYGEPDKRVRRLTNEMETSSSSKNGSHPRQHYPPPVPMVKKISITAKSSPFQPTTNFPV</sequence>
<feature type="transmembrane region" description="Helical" evidence="6">
    <location>
        <begin position="95"/>
        <end position="115"/>
    </location>
</feature>
<dbReference type="OrthoDB" id="5870528at2759"/>
<reference evidence="7" key="2">
    <citation type="submission" date="2020-09" db="EMBL/GenBank/DDBJ databases">
        <authorList>
            <person name="Kikuchi T."/>
        </authorList>
    </citation>
    <scope>NUCLEOTIDE SEQUENCE</scope>
    <source>
        <strain evidence="7">Ka4C1</strain>
    </source>
</reference>